<accession>K6S1A4</accession>
<name>A0A2Z3LJ03_LACPA</name>
<dbReference type="PANTHER" id="PTHR30238">
    <property type="entry name" value="MEMBRANE BOUND PREDICTED REDOX MODULATOR"/>
    <property type="match status" value="1"/>
</dbReference>
<proteinExistence type="inferred from homology"/>
<dbReference type="InterPro" id="IPR022493">
    <property type="entry name" value="CHP03716_TM_YkoY"/>
</dbReference>
<accession>A0A125U802</accession>
<dbReference type="EMBL" id="JAVKVH010000001">
    <property type="protein sequence ID" value="MDR7624241.1"/>
    <property type="molecule type" value="Genomic_DNA"/>
</dbReference>
<feature type="transmembrane region" description="Helical" evidence="6">
    <location>
        <begin position="203"/>
        <end position="223"/>
    </location>
</feature>
<reference evidence="12" key="3">
    <citation type="submission" date="2023-07" db="EMBL/GenBank/DDBJ databases">
        <title>Lacticaseibacillus paracasei KCKM 0992.</title>
        <authorList>
            <person name="Kim T.W."/>
        </authorList>
    </citation>
    <scope>NUCLEOTIDE SEQUENCE [LARGE SCALE GENOMIC DNA]</scope>
    <source>
        <strain evidence="12">KCKM 0992</strain>
    </source>
</reference>
<dbReference type="NCBIfam" id="TIGR03716">
    <property type="entry name" value="R_switched_YkoY"/>
    <property type="match status" value="1"/>
</dbReference>
<reference evidence="7" key="4">
    <citation type="submission" date="2024-03" db="EMBL/GenBank/DDBJ databases">
        <title>Lacticaseibacillus paracasei KCKM 0992.</title>
        <authorList>
            <person name="Kim T.W."/>
        </authorList>
    </citation>
    <scope>NUCLEOTIDE SEQUENCE</scope>
    <source>
        <strain evidence="7">KCKM 0992</strain>
    </source>
</reference>
<comment type="caution">
    <text evidence="9">The sequence shown here is derived from an EMBL/GenBank/DDBJ whole genome shotgun (WGS) entry which is preliminary data.</text>
</comment>
<evidence type="ECO:0000313" key="7">
    <source>
        <dbReference type="EMBL" id="MDR7624241.1"/>
    </source>
</evidence>
<evidence type="ECO:0000313" key="8">
    <source>
        <dbReference type="EMBL" id="PLC47753.1"/>
    </source>
</evidence>
<feature type="transmembrane region" description="Helical" evidence="6">
    <location>
        <begin position="171"/>
        <end position="191"/>
    </location>
</feature>
<dbReference type="EMBL" id="LKFU01000064">
    <property type="protein sequence ID" value="RND85874.1"/>
    <property type="molecule type" value="Genomic_DNA"/>
</dbReference>
<protein>
    <submittedName>
        <fullName evidence="8">DUF475 domain-containing protein</fullName>
    </submittedName>
    <submittedName>
        <fullName evidence="9">Integral membrane protein, YkoY family</fullName>
    </submittedName>
</protein>
<feature type="transmembrane region" description="Helical" evidence="6">
    <location>
        <begin position="229"/>
        <end position="248"/>
    </location>
</feature>
<dbReference type="Proteomes" id="UP000285532">
    <property type="component" value="Unassembled WGS sequence"/>
</dbReference>
<comment type="similarity">
    <text evidence="2">Belongs to the TerC family.</text>
</comment>
<evidence type="ECO:0000313" key="10">
    <source>
        <dbReference type="Proteomes" id="UP000234512"/>
    </source>
</evidence>
<dbReference type="GO" id="GO:0016020">
    <property type="term" value="C:membrane"/>
    <property type="evidence" value="ECO:0007669"/>
    <property type="project" value="UniProtKB-SubCell"/>
</dbReference>
<evidence type="ECO:0000256" key="6">
    <source>
        <dbReference type="SAM" id="Phobius"/>
    </source>
</evidence>
<dbReference type="Proteomes" id="UP000234512">
    <property type="component" value="Unassembled WGS sequence"/>
</dbReference>
<dbReference type="EMBL" id="PKQJ01000001">
    <property type="protein sequence ID" value="PLC47753.1"/>
    <property type="molecule type" value="Genomic_DNA"/>
</dbReference>
<gene>
    <name evidence="8" type="ORF">C0Q90_01700</name>
    <name evidence="9" type="ORF">FAM18172_01663</name>
    <name evidence="7" type="ORF">RF672_06360</name>
</gene>
<evidence type="ECO:0000256" key="3">
    <source>
        <dbReference type="ARBA" id="ARBA00022692"/>
    </source>
</evidence>
<reference evidence="9 11" key="1">
    <citation type="journal article" date="2018" name="Front. Microbiol.">
        <title>Conversion of Methionine to Cysteine in Lactobacillus paracasei Depends on the Highly Mobile cysK-ctl-cysE Gene Cluster.</title>
        <authorList>
            <person name="Wuthrich D."/>
            <person name="Irmler S."/>
            <person name="Berthoud H."/>
            <person name="Guggenbuhl B."/>
            <person name="Eugster E."/>
            <person name="Bruggmann R."/>
        </authorList>
    </citation>
    <scope>NUCLEOTIDE SEQUENCE [LARGE SCALE GENOMIC DNA]</scope>
    <source>
        <strain evidence="9 11">FAM18172</strain>
    </source>
</reference>
<accession>A0A2Z3LJ03</accession>
<dbReference type="KEGG" id="lcs:LCBD_1770"/>
<dbReference type="AlphaFoldDB" id="A0A2Z3LJ03"/>
<evidence type="ECO:0000256" key="1">
    <source>
        <dbReference type="ARBA" id="ARBA00004141"/>
    </source>
</evidence>
<feature type="transmembrane region" description="Helical" evidence="6">
    <location>
        <begin position="77"/>
        <end position="99"/>
    </location>
</feature>
<evidence type="ECO:0000256" key="4">
    <source>
        <dbReference type="ARBA" id="ARBA00022989"/>
    </source>
</evidence>
<evidence type="ECO:0000313" key="9">
    <source>
        <dbReference type="EMBL" id="RND85874.1"/>
    </source>
</evidence>
<organism evidence="9 11">
    <name type="scientific">Lacticaseibacillus paracasei</name>
    <name type="common">Lactobacillus paracasei</name>
    <dbReference type="NCBI Taxonomy" id="1597"/>
    <lineage>
        <taxon>Bacteria</taxon>
        <taxon>Bacillati</taxon>
        <taxon>Bacillota</taxon>
        <taxon>Bacilli</taxon>
        <taxon>Lactobacillales</taxon>
        <taxon>Lactobacillaceae</taxon>
        <taxon>Lacticaseibacillus</taxon>
    </lineage>
</organism>
<dbReference type="PANTHER" id="PTHR30238:SF6">
    <property type="entry name" value="TERC-LIKE PROTEIN"/>
    <property type="match status" value="1"/>
</dbReference>
<evidence type="ECO:0000313" key="12">
    <source>
        <dbReference type="Proteomes" id="UP001268544"/>
    </source>
</evidence>
<reference evidence="8 10" key="2">
    <citation type="journal article" date="2018" name="Genome Announc.">
        <title>Draft Genome Sequence of Lactobacillus paracasei DUP 13076, Which Exhibits Potent Antipathogenic Effects against Salmonella enterica Serovars Enteritidis, Typhimurium, and Heidelberg.</title>
        <authorList>
            <person name="Muyyarikkandy M.S."/>
            <person name="Alqahtani F.H."/>
            <person name="Mandoiu I."/>
            <person name="Amalaradjou M.A."/>
        </authorList>
    </citation>
    <scope>NUCLEOTIDE SEQUENCE [LARGE SCALE GENOMIC DNA]</scope>
    <source>
        <strain evidence="8 10">DUP 13076</strain>
    </source>
</reference>
<keyword evidence="5 6" id="KW-0472">Membrane</keyword>
<evidence type="ECO:0000256" key="5">
    <source>
        <dbReference type="ARBA" id="ARBA00023136"/>
    </source>
</evidence>
<dbReference type="KEGG" id="lce:LC2W_1738"/>
<evidence type="ECO:0000313" key="11">
    <source>
        <dbReference type="Proteomes" id="UP000285532"/>
    </source>
</evidence>
<dbReference type="InterPro" id="IPR005496">
    <property type="entry name" value="Integral_membrane_TerC"/>
</dbReference>
<keyword evidence="3 6" id="KW-0812">Transmembrane</keyword>
<sequence length="263" mass="29291">MHGIIIIIEKGRITIKLLGALYGPFFSAHNWQLAFSVSGLVTIFSLILLECMLSVDNAVVLAAQTEQLKVESERKKALMYGMGGAYIFRFIAIGLGTYLLQFWPIKAIGAAYLVWMSASYFYEVRHPKNQRGTHGKRPHGLWGTVIQIESLDIVFSVDSILAALAVSSNPVIVLIGGCLGIFAMRLVAQVITTFIDRVPELETAAYILVGLIAIKLGLSLPMIDVKTPDWLFSVLVVLVFIWAGWRHVEHEKHHHSMYKKSKP</sequence>
<keyword evidence="4 6" id="KW-1133">Transmembrane helix</keyword>
<dbReference type="Pfam" id="PF03741">
    <property type="entry name" value="TerC"/>
    <property type="match status" value="1"/>
</dbReference>
<evidence type="ECO:0000256" key="2">
    <source>
        <dbReference type="ARBA" id="ARBA00007511"/>
    </source>
</evidence>
<dbReference type="RefSeq" id="WP_003579352.1">
    <property type="nucleotide sequence ID" value="NC_010999.1"/>
</dbReference>
<dbReference type="Proteomes" id="UP001268544">
    <property type="component" value="Unassembled WGS sequence"/>
</dbReference>
<comment type="subcellular location">
    <subcellularLocation>
        <location evidence="1">Membrane</location>
        <topology evidence="1">Multi-pass membrane protein</topology>
    </subcellularLocation>
</comment>